<reference evidence="3" key="1">
    <citation type="submission" date="2016-04" db="EMBL/GenBank/DDBJ databases">
        <authorList>
            <person name="Evans L.H."/>
            <person name="Alamgir A."/>
            <person name="Owens N."/>
            <person name="Weber N.D."/>
            <person name="Virtaneva K."/>
            <person name="Barbian K."/>
            <person name="Babar A."/>
            <person name="Rosenke K."/>
        </authorList>
    </citation>
    <scope>NUCLEOTIDE SEQUENCE [LARGE SCALE GENOMIC DNA]</scope>
    <source>
        <strain evidence="3">CBS 101.48</strain>
    </source>
</reference>
<dbReference type="Gene3D" id="3.40.525.10">
    <property type="entry name" value="CRAL-TRIO lipid binding domain"/>
    <property type="match status" value="1"/>
</dbReference>
<accession>A0A168QUG5</accession>
<dbReference type="SUPFAM" id="SSF46938">
    <property type="entry name" value="CRAL/TRIO N-terminal domain"/>
    <property type="match status" value="1"/>
</dbReference>
<dbReference type="FunCoup" id="A0A168QUG5">
    <property type="interactions" value="57"/>
</dbReference>
<dbReference type="OMA" id="LWQFHMS"/>
<dbReference type="InParanoid" id="A0A168QUG5"/>
<dbReference type="EMBL" id="LT554468">
    <property type="protein sequence ID" value="SAM05580.1"/>
    <property type="molecule type" value="Genomic_DNA"/>
</dbReference>
<dbReference type="Proteomes" id="UP000078561">
    <property type="component" value="Unassembled WGS sequence"/>
</dbReference>
<organism evidence="3">
    <name type="scientific">Absidia glauca</name>
    <name type="common">Pin mould</name>
    <dbReference type="NCBI Taxonomy" id="4829"/>
    <lineage>
        <taxon>Eukaryota</taxon>
        <taxon>Fungi</taxon>
        <taxon>Fungi incertae sedis</taxon>
        <taxon>Mucoromycota</taxon>
        <taxon>Mucoromycotina</taxon>
        <taxon>Mucoromycetes</taxon>
        <taxon>Mucorales</taxon>
        <taxon>Cunninghamellaceae</taxon>
        <taxon>Absidia</taxon>
    </lineage>
</organism>
<feature type="region of interest" description="Disordered" evidence="1">
    <location>
        <begin position="6"/>
        <end position="29"/>
    </location>
</feature>
<protein>
    <recommendedName>
        <fullName evidence="2">CRAL-TRIO domain-containing protein</fullName>
    </recommendedName>
</protein>
<dbReference type="PROSITE" id="PS50191">
    <property type="entry name" value="CRAL_TRIO"/>
    <property type="match status" value="1"/>
</dbReference>
<dbReference type="OrthoDB" id="1434354at2759"/>
<dbReference type="CDD" id="cd00170">
    <property type="entry name" value="SEC14"/>
    <property type="match status" value="1"/>
</dbReference>
<evidence type="ECO:0000259" key="2">
    <source>
        <dbReference type="PROSITE" id="PS50191"/>
    </source>
</evidence>
<feature type="domain" description="CRAL-TRIO" evidence="2">
    <location>
        <begin position="112"/>
        <end position="292"/>
    </location>
</feature>
<keyword evidence="4" id="KW-1185">Reference proteome</keyword>
<gene>
    <name evidence="3" type="primary">ABSGL_11455.1 scaffold 12295</name>
</gene>
<dbReference type="AlphaFoldDB" id="A0A168QUG5"/>
<dbReference type="SUPFAM" id="SSF52087">
    <property type="entry name" value="CRAL/TRIO domain"/>
    <property type="match status" value="1"/>
</dbReference>
<dbReference type="Pfam" id="PF00650">
    <property type="entry name" value="CRAL_TRIO"/>
    <property type="match status" value="1"/>
</dbReference>
<evidence type="ECO:0000256" key="1">
    <source>
        <dbReference type="SAM" id="MobiDB-lite"/>
    </source>
</evidence>
<dbReference type="InterPro" id="IPR036273">
    <property type="entry name" value="CRAL/TRIO_N_dom_sf"/>
</dbReference>
<dbReference type="STRING" id="4829.A0A168QUG5"/>
<evidence type="ECO:0000313" key="4">
    <source>
        <dbReference type="Proteomes" id="UP000078561"/>
    </source>
</evidence>
<evidence type="ECO:0000313" key="3">
    <source>
        <dbReference type="EMBL" id="SAM05580.1"/>
    </source>
</evidence>
<dbReference type="PANTHER" id="PTHR45657:SF1">
    <property type="entry name" value="CRAL-TRIO DOMAIN-CONTAINING PROTEIN YKL091C-RELATED"/>
    <property type="match status" value="1"/>
</dbReference>
<dbReference type="SMART" id="SM00516">
    <property type="entry name" value="SEC14"/>
    <property type="match status" value="1"/>
</dbReference>
<dbReference type="InterPro" id="IPR001251">
    <property type="entry name" value="CRAL-TRIO_dom"/>
</dbReference>
<dbReference type="PANTHER" id="PTHR45657">
    <property type="entry name" value="CRAL-TRIO DOMAIN-CONTAINING PROTEIN YKL091C-RELATED"/>
    <property type="match status" value="1"/>
</dbReference>
<name>A0A168QUG5_ABSGL</name>
<proteinExistence type="predicted"/>
<dbReference type="InterPro" id="IPR036865">
    <property type="entry name" value="CRAL-TRIO_dom_sf"/>
</dbReference>
<dbReference type="InterPro" id="IPR051026">
    <property type="entry name" value="PI/PC_transfer"/>
</dbReference>
<sequence>MVFEFVTHHGEHHHDSQHREKTQEEKNQQIERLREQVGEPGKDLTITQLTQFLEANGWHQDQAKEQLEATLQWRRDKNIDMCPVATTKNGLPLLVCVRGLKYIEDGNIHSDPRLSETSIRLLNYLGGDCFHKFDKEGHPILVDRMGYHQAKEIGSDVSGEEVKHFQVACNEFLNRVIMLEASERAGRPIHKETIIFDCTHMGLWQFHMSGLLKLKQVADYVQSYYPETLNRLFVVNAPSAFLVMWKIVKPWLNLKTLDKIQILGKDYQAELLKYIDPESLPSFLGGDCTCSHMPGGCVPSVNEGRIPFLVKTDENEKIPSVYNKSIMDAAKTDINLRQVSE</sequence>